<dbReference type="EMBL" id="MAVT02001384">
    <property type="protein sequence ID" value="POS71080.1"/>
    <property type="molecule type" value="Genomic_DNA"/>
</dbReference>
<accession>A0A2P5HLF1</accession>
<sequence>MVIAFLRPTPTPSTPVCWKAKAHQPWGTLLVLKRFPTGSPARPGGAVDNAWTGGSTYAGFMHESWSSEVTMACESCVATTPTVASVCPAIINGPKLPKLNCQHTYRHERFHRFVLLAIWNKTSRKNSGEKTQEKPSP</sequence>
<proteinExistence type="predicted"/>
<name>A0A2P5HLF1_DIAHE</name>
<evidence type="ECO:0000313" key="2">
    <source>
        <dbReference type="Proteomes" id="UP000094444"/>
    </source>
</evidence>
<dbReference type="Proteomes" id="UP000094444">
    <property type="component" value="Unassembled WGS sequence"/>
</dbReference>
<evidence type="ECO:0000313" key="1">
    <source>
        <dbReference type="EMBL" id="POS71080.1"/>
    </source>
</evidence>
<protein>
    <submittedName>
        <fullName evidence="1">Uncharacterized protein</fullName>
    </submittedName>
</protein>
<comment type="caution">
    <text evidence="1">The sequence shown here is derived from an EMBL/GenBank/DDBJ whole genome shotgun (WGS) entry which is preliminary data.</text>
</comment>
<dbReference type="AlphaFoldDB" id="A0A2P5HLF1"/>
<gene>
    <name evidence="1" type="ORF">DHEL01_v210526</name>
</gene>
<organism evidence="1 2">
    <name type="scientific">Diaporthe helianthi</name>
    <dbReference type="NCBI Taxonomy" id="158607"/>
    <lineage>
        <taxon>Eukaryota</taxon>
        <taxon>Fungi</taxon>
        <taxon>Dikarya</taxon>
        <taxon>Ascomycota</taxon>
        <taxon>Pezizomycotina</taxon>
        <taxon>Sordariomycetes</taxon>
        <taxon>Sordariomycetidae</taxon>
        <taxon>Diaporthales</taxon>
        <taxon>Diaporthaceae</taxon>
        <taxon>Diaporthe</taxon>
    </lineage>
</organism>
<keyword evidence="2" id="KW-1185">Reference proteome</keyword>
<reference evidence="1" key="1">
    <citation type="submission" date="2017-09" db="EMBL/GenBank/DDBJ databases">
        <title>Polyketide synthases of a Diaporthe helianthi virulent isolate.</title>
        <authorList>
            <person name="Baroncelli R."/>
        </authorList>
    </citation>
    <scope>NUCLEOTIDE SEQUENCE [LARGE SCALE GENOMIC DNA]</scope>
    <source>
        <strain evidence="1">7/96</strain>
    </source>
</reference>
<dbReference type="InParanoid" id="A0A2P5HLF1"/>